<evidence type="ECO:0000256" key="8">
    <source>
        <dbReference type="ARBA" id="ARBA00049902"/>
    </source>
</evidence>
<feature type="region of interest" description="Disordered" evidence="9">
    <location>
        <begin position="1"/>
        <end position="20"/>
    </location>
</feature>
<keyword evidence="3" id="KW-0645">Protease</keyword>
<dbReference type="InterPro" id="IPR050396">
    <property type="entry name" value="Glycosyltr_51/Transpeptidase"/>
</dbReference>
<proteinExistence type="predicted"/>
<organism evidence="12 13">
    <name type="scientific">Gaopeijia maritima</name>
    <dbReference type="NCBI Taxonomy" id="3119007"/>
    <lineage>
        <taxon>Bacteria</taxon>
        <taxon>Pseudomonadati</taxon>
        <taxon>Gemmatimonadota</taxon>
        <taxon>Longimicrobiia</taxon>
        <taxon>Gaopeijiales</taxon>
        <taxon>Gaopeijiaceae</taxon>
        <taxon>Gaopeijia</taxon>
    </lineage>
</organism>
<evidence type="ECO:0000256" key="4">
    <source>
        <dbReference type="ARBA" id="ARBA00022676"/>
    </source>
</evidence>
<dbReference type="Proteomes" id="UP001484239">
    <property type="component" value="Unassembled WGS sequence"/>
</dbReference>
<keyword evidence="10" id="KW-0812">Transmembrane</keyword>
<evidence type="ECO:0000256" key="9">
    <source>
        <dbReference type="SAM" id="MobiDB-lite"/>
    </source>
</evidence>
<dbReference type="Pfam" id="PF00912">
    <property type="entry name" value="Transgly"/>
    <property type="match status" value="1"/>
</dbReference>
<sequence>MPRSPDASPAEAPSPPESAPSRWRWLRIALLVVGGALLIGVPLVIWEASTSTLQARWFSARGRDLDWTVRAGPSARIRFPSEGPWDVRLGYVALPAMIERARDQGFSVTAQAVVTEAFQQRVDAGWYPVYPEKSRGGLVVRDRRSRLLHTSPNPARVYESFPAIPREVWGSLLYIENRNFLDSEAPRLNPAVDWPRLTRAVGELGLSVLGSERNVPGGSTLATQLEKFRHSPGGLTGSVLDKARQMEAAAMRAYIDGPETLRDRQETVRDYLNSVPLAAQRGHGEVVGLADGLRAWFGTPFDSANALLLNPPADDEGAEARAKVFRQVLSLLVAHRRPSFYLAQERGNEELGQLTDAYLRLMARDSVIDGSLARQALGAEVEILRRAPEPDPVPFVERKASTAVRTALLPLLGSSGLYELDRLDLSVRTTLDMTWQTGVAQLFDQLHDPAFVASGPFGAFRLLGTNDPTRVLYSFTLLERTDMGLAVRVQNDNFDGPFNLTSAGRLELGSTAKLRTLVSYLQVVAALHDRLAPMAATSIDSVRVADDDPLTAWAVQRMRARPGTTKRQLLDEAMLRTYSANPAQRFLTGGGVQTFSNFDATHNNRRMTVQEAFDQSVNLPFVRMMRELVQYFMYLEPGSTAYVLEAVDDPARQAYLERFADQEGRAFTRDFYRRYDGVAPDSILHRMVEDRALGPTRTAWAFRAVQPDAAPEAFEAFLRATTPLAGLTPGVVEDLFTQTDPAPHDINDLGYLARIHPLELWVVQRLLEDPATELQTLLDEGAAVRREVYEWLFRTSRRNAQDTRIRSILELESFRLIHRQWQRLGYPFADIVPSLGTSIGSSGDRPMALAELLGILINRGVRQPVVRVEELLFADGTPFETRMRRNEVRGEQVLDPVVAEVALLAMQGVVQRGTARRAAGSVTDADGTPVVMGAKTGTGDNRYRVYAPGGALVESRAVNRTATLVFTLADRYVGVVTAYVPGPDADAYAFTSALPSEIFRAIGPVLSPLPGVSRVDAATAPNSISAAPGGAPPVP</sequence>
<keyword evidence="6" id="KW-0511">Multifunctional enzyme</keyword>
<keyword evidence="4" id="KW-0328">Glycosyltransferase</keyword>
<dbReference type="InterPro" id="IPR001264">
    <property type="entry name" value="Glyco_trans_51"/>
</dbReference>
<evidence type="ECO:0000259" key="11">
    <source>
        <dbReference type="Pfam" id="PF00912"/>
    </source>
</evidence>
<dbReference type="PANTHER" id="PTHR32282">
    <property type="entry name" value="BINDING PROTEIN TRANSPEPTIDASE, PUTATIVE-RELATED"/>
    <property type="match status" value="1"/>
</dbReference>
<dbReference type="InterPro" id="IPR012338">
    <property type="entry name" value="Beta-lactam/transpept-like"/>
</dbReference>
<name>A0ABU9E6X1_9BACT</name>
<dbReference type="PANTHER" id="PTHR32282:SF24">
    <property type="entry name" value="GLYCOSYL TRANSFERASE FAMILY 51 DOMAIN-CONTAINING PROTEIN"/>
    <property type="match status" value="1"/>
</dbReference>
<evidence type="ECO:0000256" key="6">
    <source>
        <dbReference type="ARBA" id="ARBA00023268"/>
    </source>
</evidence>
<evidence type="ECO:0000313" key="12">
    <source>
        <dbReference type="EMBL" id="MEK9500490.1"/>
    </source>
</evidence>
<evidence type="ECO:0000256" key="3">
    <source>
        <dbReference type="ARBA" id="ARBA00022670"/>
    </source>
</evidence>
<evidence type="ECO:0000256" key="5">
    <source>
        <dbReference type="ARBA" id="ARBA00022679"/>
    </source>
</evidence>
<keyword evidence="5" id="KW-0808">Transferase</keyword>
<evidence type="ECO:0000256" key="1">
    <source>
        <dbReference type="ARBA" id="ARBA00004752"/>
    </source>
</evidence>
<keyword evidence="10" id="KW-0472">Membrane</keyword>
<dbReference type="EMBL" id="JBBHLI010000002">
    <property type="protein sequence ID" value="MEK9500490.1"/>
    <property type="molecule type" value="Genomic_DNA"/>
</dbReference>
<comment type="pathway">
    <text evidence="1">Cell wall biogenesis; peptidoglycan biosynthesis.</text>
</comment>
<dbReference type="Gene3D" id="1.10.3810.10">
    <property type="entry name" value="Biosynthetic peptidoglycan transglycosylase-like"/>
    <property type="match status" value="1"/>
</dbReference>
<dbReference type="Gene3D" id="3.40.710.10">
    <property type="entry name" value="DD-peptidase/beta-lactamase superfamily"/>
    <property type="match status" value="1"/>
</dbReference>
<feature type="transmembrane region" description="Helical" evidence="10">
    <location>
        <begin position="25"/>
        <end position="46"/>
    </location>
</feature>
<comment type="caution">
    <text evidence="12">The sequence shown here is derived from an EMBL/GenBank/DDBJ whole genome shotgun (WGS) entry which is preliminary data.</text>
</comment>
<accession>A0ABU9E6X1</accession>
<protein>
    <recommendedName>
        <fullName evidence="7">peptidoglycan glycosyltransferase</fullName>
        <ecNumber evidence="7">2.4.99.28</ecNumber>
    </recommendedName>
</protein>
<dbReference type="EC" id="2.4.99.28" evidence="7"/>
<dbReference type="RefSeq" id="WP_405274802.1">
    <property type="nucleotide sequence ID" value="NZ_CP144380.1"/>
</dbReference>
<keyword evidence="3" id="KW-0378">Hydrolase</keyword>
<evidence type="ECO:0000256" key="10">
    <source>
        <dbReference type="SAM" id="Phobius"/>
    </source>
</evidence>
<dbReference type="InterPro" id="IPR023346">
    <property type="entry name" value="Lysozyme-like_dom_sf"/>
</dbReference>
<comment type="catalytic activity">
    <reaction evidence="8">
        <text>[GlcNAc-(1-&gt;4)-Mur2Ac(oyl-L-Ala-gamma-D-Glu-L-Lys-D-Ala-D-Ala)](n)-di-trans,octa-cis-undecaprenyl diphosphate + beta-D-GlcNAc-(1-&gt;4)-Mur2Ac(oyl-L-Ala-gamma-D-Glu-L-Lys-D-Ala-D-Ala)-di-trans,octa-cis-undecaprenyl diphosphate = [GlcNAc-(1-&gt;4)-Mur2Ac(oyl-L-Ala-gamma-D-Glu-L-Lys-D-Ala-D-Ala)](n+1)-di-trans,octa-cis-undecaprenyl diphosphate + di-trans,octa-cis-undecaprenyl diphosphate + H(+)</text>
        <dbReference type="Rhea" id="RHEA:23708"/>
        <dbReference type="Rhea" id="RHEA-COMP:9602"/>
        <dbReference type="Rhea" id="RHEA-COMP:9603"/>
        <dbReference type="ChEBI" id="CHEBI:15378"/>
        <dbReference type="ChEBI" id="CHEBI:58405"/>
        <dbReference type="ChEBI" id="CHEBI:60033"/>
        <dbReference type="ChEBI" id="CHEBI:78435"/>
        <dbReference type="EC" id="2.4.99.28"/>
    </reaction>
</comment>
<evidence type="ECO:0000313" key="13">
    <source>
        <dbReference type="Proteomes" id="UP001484239"/>
    </source>
</evidence>
<dbReference type="SUPFAM" id="SSF56601">
    <property type="entry name" value="beta-lactamase/transpeptidase-like"/>
    <property type="match status" value="2"/>
</dbReference>
<keyword evidence="13" id="KW-1185">Reference proteome</keyword>
<keyword evidence="2" id="KW-0121">Carboxypeptidase</keyword>
<feature type="compositionally biased region" description="Low complexity" evidence="9">
    <location>
        <begin position="1"/>
        <end position="11"/>
    </location>
</feature>
<keyword evidence="10" id="KW-1133">Transmembrane helix</keyword>
<evidence type="ECO:0000256" key="7">
    <source>
        <dbReference type="ARBA" id="ARBA00044770"/>
    </source>
</evidence>
<reference evidence="12 13" key="1">
    <citation type="submission" date="2024-02" db="EMBL/GenBank/DDBJ databases">
        <title>A novel Gemmatimonadota bacterium.</title>
        <authorList>
            <person name="Du Z.-J."/>
            <person name="Ye Y.-Q."/>
        </authorList>
    </citation>
    <scope>NUCLEOTIDE SEQUENCE [LARGE SCALE GENOMIC DNA]</scope>
    <source>
        <strain evidence="12 13">DH-20</strain>
    </source>
</reference>
<feature type="domain" description="Glycosyl transferase family 51" evidence="11">
    <location>
        <begin position="155"/>
        <end position="302"/>
    </location>
</feature>
<evidence type="ECO:0000256" key="2">
    <source>
        <dbReference type="ARBA" id="ARBA00022645"/>
    </source>
</evidence>
<dbReference type="InterPro" id="IPR036950">
    <property type="entry name" value="PBP_transglycosylase"/>
</dbReference>
<gene>
    <name evidence="12" type="ORF">WI372_05840</name>
</gene>
<dbReference type="SUPFAM" id="SSF53955">
    <property type="entry name" value="Lysozyme-like"/>
    <property type="match status" value="1"/>
</dbReference>